<dbReference type="InterPro" id="IPR052056">
    <property type="entry name" value="Mono-ARTD/PARP"/>
</dbReference>
<dbReference type="InterPro" id="IPR043472">
    <property type="entry name" value="Macro_dom-like"/>
</dbReference>
<keyword evidence="8" id="KW-1185">Reference proteome</keyword>
<reference evidence="7" key="1">
    <citation type="thesis" date="2020" institute="ProQuest LLC" country="789 East Eisenhower Parkway, Ann Arbor, MI, USA">
        <title>Comparative Genomics and Chromosome Evolution.</title>
        <authorList>
            <person name="Mudd A.B."/>
        </authorList>
    </citation>
    <scope>NUCLEOTIDE SEQUENCE</scope>
    <source>
        <strain evidence="7">1538</strain>
        <tissue evidence="7">Blood</tissue>
    </source>
</reference>
<keyword evidence="4" id="KW-0520">NAD</keyword>
<dbReference type="PROSITE" id="PS51154">
    <property type="entry name" value="MACRO"/>
    <property type="match status" value="2"/>
</dbReference>
<evidence type="ECO:0000256" key="5">
    <source>
        <dbReference type="ARBA" id="ARBA00023242"/>
    </source>
</evidence>
<dbReference type="GO" id="GO:0005634">
    <property type="term" value="C:nucleus"/>
    <property type="evidence" value="ECO:0007669"/>
    <property type="project" value="UniProtKB-SubCell"/>
</dbReference>
<dbReference type="SUPFAM" id="SSF52949">
    <property type="entry name" value="Macro domain-like"/>
    <property type="match status" value="2"/>
</dbReference>
<dbReference type="GO" id="GO:0005737">
    <property type="term" value="C:cytoplasm"/>
    <property type="evidence" value="ECO:0007669"/>
    <property type="project" value="TreeGrafter"/>
</dbReference>
<dbReference type="GO" id="GO:0003950">
    <property type="term" value="F:NAD+ poly-ADP-ribosyltransferase activity"/>
    <property type="evidence" value="ECO:0007669"/>
    <property type="project" value="TreeGrafter"/>
</dbReference>
<dbReference type="GO" id="GO:0010629">
    <property type="term" value="P:negative regulation of gene expression"/>
    <property type="evidence" value="ECO:0007669"/>
    <property type="project" value="TreeGrafter"/>
</dbReference>
<comment type="subcellular location">
    <subcellularLocation>
        <location evidence="1">Nucleus</location>
    </subcellularLocation>
</comment>
<keyword evidence="3" id="KW-0808">Transferase</keyword>
<dbReference type="AlphaFoldDB" id="A0AAV3A0V8"/>
<evidence type="ECO:0000313" key="8">
    <source>
        <dbReference type="Proteomes" id="UP001181693"/>
    </source>
</evidence>
<dbReference type="InterPro" id="IPR037197">
    <property type="entry name" value="WWE_dom_sf"/>
</dbReference>
<dbReference type="PANTHER" id="PTHR14453:SF70">
    <property type="entry name" value="PROTEIN MONO-ADP-RIBOSYLTRANSFERASE PARP9"/>
    <property type="match status" value="1"/>
</dbReference>
<sequence>MTLNYNHSRCLVQCKEQITDVFLRKFKCEMEFRGPESSGHQAASFQPEIVYRKGMSSGLTVSVWKDDLTRQDADIVVNAANENLIHAGGLALALVKAGGPIIEKESKDFIRSKGSLKTGELAVTSPGNLPCKRLLHAVGPVWYSDTAKQCESELAECIKNVLRYVNAQRDIKSVAIPAISSGIFHFPLQKCAEIIVNTIHLCFHYFKKEIRLVNKNDLAVQAMKSACEKKSPSITIRGLTLHLKSGLIEEQKAGPFSSLHLDNGVISQSILNKAGRELQNEINKKRSYVSSGKRNMISTRGYNLPCEFVYHVILPFGSTKTPQHVLGAVTWDCLQSAHTHNSPSISFPALGTGNIGLSKQDVARIMTETVINFARKNQSTLEVNFVIFPQDRDSQQVRLVNTKICGPSNEDVEEATAWLEQILHFHSISIQNNLILLLGRAAHDILSSPDFPNVSMEEILSNGSSSVKIDGRPQDRVKAAIQVERLLLDVQKDHAVALEEELLGAAVMWFYENSGGTFRYSAKANRELEKVFVRQSDTVLESEPCHTIHIKSLRATGKDGEYQLHRRTICDNALNGQRRCRPEYWLPCITSVDPKTQEFQLNASKLKKEKLTLVKVMNGCRCLE</sequence>
<dbReference type="InterPro" id="IPR002589">
    <property type="entry name" value="Macro_dom"/>
</dbReference>
<comment type="caution">
    <text evidence="7">The sequence shown here is derived from an EMBL/GenBank/DDBJ whole genome shotgun (WGS) entry which is preliminary data.</text>
</comment>
<dbReference type="GO" id="GO:0044389">
    <property type="term" value="F:ubiquitin-like protein ligase binding"/>
    <property type="evidence" value="ECO:0007669"/>
    <property type="project" value="TreeGrafter"/>
</dbReference>
<name>A0AAV3A0V8_PYXAD</name>
<dbReference type="GO" id="GO:1990404">
    <property type="term" value="F:NAD+-protein mono-ADP-ribosyltransferase activity"/>
    <property type="evidence" value="ECO:0007669"/>
    <property type="project" value="TreeGrafter"/>
</dbReference>
<keyword evidence="5" id="KW-0539">Nucleus</keyword>
<feature type="domain" description="Macro" evidence="6">
    <location>
        <begin position="228"/>
        <end position="404"/>
    </location>
</feature>
<gene>
    <name evidence="7" type="ORF">GDO54_015353</name>
</gene>
<dbReference type="Pfam" id="PF01661">
    <property type="entry name" value="Macro"/>
    <property type="match status" value="2"/>
</dbReference>
<evidence type="ECO:0000259" key="6">
    <source>
        <dbReference type="PROSITE" id="PS51154"/>
    </source>
</evidence>
<evidence type="ECO:0000256" key="3">
    <source>
        <dbReference type="ARBA" id="ARBA00022679"/>
    </source>
</evidence>
<accession>A0AAV3A0V8</accession>
<evidence type="ECO:0000256" key="4">
    <source>
        <dbReference type="ARBA" id="ARBA00023027"/>
    </source>
</evidence>
<keyword evidence="2" id="KW-0328">Glycosyltransferase</keyword>
<dbReference type="GO" id="GO:0070212">
    <property type="term" value="P:protein poly-ADP-ribosylation"/>
    <property type="evidence" value="ECO:0007669"/>
    <property type="project" value="TreeGrafter"/>
</dbReference>
<evidence type="ECO:0000256" key="1">
    <source>
        <dbReference type="ARBA" id="ARBA00004123"/>
    </source>
</evidence>
<evidence type="ECO:0000256" key="2">
    <source>
        <dbReference type="ARBA" id="ARBA00022676"/>
    </source>
</evidence>
<feature type="domain" description="Macro" evidence="6">
    <location>
        <begin position="48"/>
        <end position="231"/>
    </location>
</feature>
<organism evidence="7 8">
    <name type="scientific">Pyxicephalus adspersus</name>
    <name type="common">African bullfrog</name>
    <dbReference type="NCBI Taxonomy" id="30357"/>
    <lineage>
        <taxon>Eukaryota</taxon>
        <taxon>Metazoa</taxon>
        <taxon>Chordata</taxon>
        <taxon>Craniata</taxon>
        <taxon>Vertebrata</taxon>
        <taxon>Euteleostomi</taxon>
        <taxon>Amphibia</taxon>
        <taxon>Batrachia</taxon>
        <taxon>Anura</taxon>
        <taxon>Neobatrachia</taxon>
        <taxon>Ranoidea</taxon>
        <taxon>Pyxicephalidae</taxon>
        <taxon>Pyxicephalinae</taxon>
        <taxon>Pyxicephalus</taxon>
    </lineage>
</organism>
<dbReference type="GO" id="GO:0003714">
    <property type="term" value="F:transcription corepressor activity"/>
    <property type="evidence" value="ECO:0007669"/>
    <property type="project" value="TreeGrafter"/>
</dbReference>
<dbReference type="PANTHER" id="PTHR14453">
    <property type="entry name" value="PARP/ZINC FINGER CCCH TYPE DOMAIN CONTAINING PROTEIN"/>
    <property type="match status" value="1"/>
</dbReference>
<dbReference type="GO" id="GO:0060335">
    <property type="term" value="P:positive regulation of type II interferon-mediated signaling pathway"/>
    <property type="evidence" value="ECO:0007669"/>
    <property type="project" value="TreeGrafter"/>
</dbReference>
<proteinExistence type="predicted"/>
<dbReference type="EMBL" id="DYDO01000008">
    <property type="protein sequence ID" value="DBA19533.1"/>
    <property type="molecule type" value="Genomic_DNA"/>
</dbReference>
<dbReference type="SUPFAM" id="SSF117839">
    <property type="entry name" value="WWE domain"/>
    <property type="match status" value="1"/>
</dbReference>
<dbReference type="Proteomes" id="UP001181693">
    <property type="component" value="Unassembled WGS sequence"/>
</dbReference>
<evidence type="ECO:0000313" key="7">
    <source>
        <dbReference type="EMBL" id="DBA19533.1"/>
    </source>
</evidence>
<dbReference type="Gene3D" id="3.40.220.10">
    <property type="entry name" value="Leucine Aminopeptidase, subunit E, domain 1"/>
    <property type="match status" value="2"/>
</dbReference>
<dbReference type="CDD" id="cd02907">
    <property type="entry name" value="Macro_Af1521_BAL-like"/>
    <property type="match status" value="1"/>
</dbReference>
<dbReference type="SMART" id="SM00506">
    <property type="entry name" value="A1pp"/>
    <property type="match status" value="2"/>
</dbReference>
<protein>
    <recommendedName>
        <fullName evidence="6">Macro domain-containing protein</fullName>
    </recommendedName>
</protein>